<proteinExistence type="inferred from homology"/>
<evidence type="ECO:0000256" key="3">
    <source>
        <dbReference type="ARBA" id="ARBA00022723"/>
    </source>
</evidence>
<dbReference type="InterPro" id="IPR006650">
    <property type="entry name" value="A/AMP_deam_AS"/>
</dbReference>
<evidence type="ECO:0000256" key="6">
    <source>
        <dbReference type="SAM" id="MobiDB-lite"/>
    </source>
</evidence>
<comment type="caution">
    <text evidence="8">The sequence shown here is derived from an EMBL/GenBank/DDBJ whole genome shotgun (WGS) entry which is preliminary data.</text>
</comment>
<dbReference type="PANTHER" id="PTHR43114">
    <property type="entry name" value="ADENINE DEAMINASE"/>
    <property type="match status" value="1"/>
</dbReference>
<dbReference type="GO" id="GO:0016787">
    <property type="term" value="F:hydrolase activity"/>
    <property type="evidence" value="ECO:0007669"/>
    <property type="project" value="UniProtKB-KW"/>
</dbReference>
<name>A0ABW7W391_9NOCA</name>
<protein>
    <submittedName>
        <fullName evidence="8">Adenosine deaminase</fullName>
        <ecNumber evidence="8">3.5.4.4</ecNumber>
    </submittedName>
</protein>
<dbReference type="RefSeq" id="WP_397065354.1">
    <property type="nucleotide sequence ID" value="NZ_JBIRYL010000012.1"/>
</dbReference>
<dbReference type="SUPFAM" id="SSF51556">
    <property type="entry name" value="Metallo-dependent hydrolases"/>
    <property type="match status" value="1"/>
</dbReference>
<comment type="cofactor">
    <cofactor evidence="1">
        <name>Zn(2+)</name>
        <dbReference type="ChEBI" id="CHEBI:29105"/>
    </cofactor>
</comment>
<keyword evidence="4 8" id="KW-0378">Hydrolase</keyword>
<evidence type="ECO:0000313" key="9">
    <source>
        <dbReference type="Proteomes" id="UP001611494"/>
    </source>
</evidence>
<keyword evidence="3" id="KW-0479">Metal-binding</keyword>
<dbReference type="PROSITE" id="PS00485">
    <property type="entry name" value="A_DEAMINASE"/>
    <property type="match status" value="1"/>
</dbReference>
<gene>
    <name evidence="8" type="primary">add</name>
    <name evidence="8" type="ORF">ACH49Z_25775</name>
</gene>
<organism evidence="8 9">
    <name type="scientific">Nocardia testacea</name>
    <dbReference type="NCBI Taxonomy" id="248551"/>
    <lineage>
        <taxon>Bacteria</taxon>
        <taxon>Bacillati</taxon>
        <taxon>Actinomycetota</taxon>
        <taxon>Actinomycetes</taxon>
        <taxon>Mycobacteriales</taxon>
        <taxon>Nocardiaceae</taxon>
        <taxon>Nocardia</taxon>
    </lineage>
</organism>
<evidence type="ECO:0000256" key="4">
    <source>
        <dbReference type="ARBA" id="ARBA00022801"/>
    </source>
</evidence>
<dbReference type="Gene3D" id="3.20.20.140">
    <property type="entry name" value="Metal-dependent hydrolases"/>
    <property type="match status" value="1"/>
</dbReference>
<evidence type="ECO:0000313" key="8">
    <source>
        <dbReference type="EMBL" id="MFI2233261.1"/>
    </source>
</evidence>
<accession>A0ABW7W391</accession>
<sequence length="404" mass="43791">MLIRSYEITQAVLRAGRDMSSWFLRLEGPDATRGIRPFARKFEQTAAEFADADKGFPHDSGGGSGGAALPGRGAADPYPKIELHVHLEGTIRPEKLLDMARRNGVALPADNVEALSALYRYRDFGHFLEMWRTTTGTMRTEDDFRRAVLDYALEAKAHGVQYIEATFSPINRNKWDGIPYPAMFDGVTDGITAAAEHYGVTVRAMPSLIWGVDRDLAEECARWAVRYRDRGIVGLDAGGNELARGDVSEFDRAVALARDGGLGIVPHAGEAGGVRAIRDVLRWNPDGLQHGIAAAGDPALMAELVDRGTVLRVTPTSNVATRVVADISEHPLPRLREAGVRCSIGTDDPALFGTTLGQEYELAERLGISPASAYRAGVDGSLCDDTVRRQLREVGDSAFGPPHS</sequence>
<evidence type="ECO:0000256" key="5">
    <source>
        <dbReference type="ARBA" id="ARBA00022833"/>
    </source>
</evidence>
<dbReference type="EC" id="3.5.4.4" evidence="8"/>
<dbReference type="InterPro" id="IPR032466">
    <property type="entry name" value="Metal_Hydrolase"/>
</dbReference>
<evidence type="ECO:0000256" key="1">
    <source>
        <dbReference type="ARBA" id="ARBA00001947"/>
    </source>
</evidence>
<evidence type="ECO:0000256" key="2">
    <source>
        <dbReference type="ARBA" id="ARBA00006676"/>
    </source>
</evidence>
<dbReference type="NCBIfam" id="TIGR01430">
    <property type="entry name" value="aden_deam"/>
    <property type="match status" value="1"/>
</dbReference>
<feature type="domain" description="Adenosine deaminase" evidence="7">
    <location>
        <begin position="79"/>
        <end position="393"/>
    </location>
</feature>
<dbReference type="EMBL" id="JBIRYL010000012">
    <property type="protein sequence ID" value="MFI2233261.1"/>
    <property type="molecule type" value="Genomic_DNA"/>
</dbReference>
<dbReference type="PANTHER" id="PTHR43114:SF6">
    <property type="entry name" value="ADENINE DEAMINASE"/>
    <property type="match status" value="1"/>
</dbReference>
<feature type="region of interest" description="Disordered" evidence="6">
    <location>
        <begin position="52"/>
        <end position="71"/>
    </location>
</feature>
<dbReference type="Pfam" id="PF00962">
    <property type="entry name" value="A_deaminase"/>
    <property type="match status" value="1"/>
</dbReference>
<dbReference type="InterPro" id="IPR001365">
    <property type="entry name" value="A_deaminase_dom"/>
</dbReference>
<reference evidence="8 9" key="1">
    <citation type="submission" date="2024-10" db="EMBL/GenBank/DDBJ databases">
        <title>The Natural Products Discovery Center: Release of the First 8490 Sequenced Strains for Exploring Actinobacteria Biosynthetic Diversity.</title>
        <authorList>
            <person name="Kalkreuter E."/>
            <person name="Kautsar S.A."/>
            <person name="Yang D."/>
            <person name="Bader C.D."/>
            <person name="Teijaro C.N."/>
            <person name="Fluegel L."/>
            <person name="Davis C.M."/>
            <person name="Simpson J.R."/>
            <person name="Lauterbach L."/>
            <person name="Steele A.D."/>
            <person name="Gui C."/>
            <person name="Meng S."/>
            <person name="Li G."/>
            <person name="Viehrig K."/>
            <person name="Ye F."/>
            <person name="Su P."/>
            <person name="Kiefer A.F."/>
            <person name="Nichols A."/>
            <person name="Cepeda A.J."/>
            <person name="Yan W."/>
            <person name="Fan B."/>
            <person name="Jiang Y."/>
            <person name="Adhikari A."/>
            <person name="Zheng C.-J."/>
            <person name="Schuster L."/>
            <person name="Cowan T.M."/>
            <person name="Smanski M.J."/>
            <person name="Chevrette M.G."/>
            <person name="De Carvalho L.P.S."/>
            <person name="Shen B."/>
        </authorList>
    </citation>
    <scope>NUCLEOTIDE SEQUENCE [LARGE SCALE GENOMIC DNA]</scope>
    <source>
        <strain evidence="8 9">NPDC019377</strain>
    </source>
</reference>
<dbReference type="Proteomes" id="UP001611494">
    <property type="component" value="Unassembled WGS sequence"/>
</dbReference>
<keyword evidence="9" id="KW-1185">Reference proteome</keyword>
<comment type="similarity">
    <text evidence="2">Belongs to the metallo-dependent hydrolases superfamily. Adenosine and AMP deaminases family.</text>
</comment>
<keyword evidence="5" id="KW-0862">Zinc</keyword>
<evidence type="ECO:0000259" key="7">
    <source>
        <dbReference type="Pfam" id="PF00962"/>
    </source>
</evidence>
<dbReference type="InterPro" id="IPR006330">
    <property type="entry name" value="Ado/ade_deaminase"/>
</dbReference>